<dbReference type="InterPro" id="IPR012677">
    <property type="entry name" value="Nucleotide-bd_a/b_plait_sf"/>
</dbReference>
<evidence type="ECO:0000313" key="4">
    <source>
        <dbReference type="EMBL" id="KAF2000474.1"/>
    </source>
</evidence>
<dbReference type="InterPro" id="IPR052600">
    <property type="entry name" value="Nuc_rcpt_coact/corep"/>
</dbReference>
<accession>A0A6A5WHS4</accession>
<evidence type="ECO:0000313" key="5">
    <source>
        <dbReference type="Proteomes" id="UP000799779"/>
    </source>
</evidence>
<feature type="region of interest" description="Disordered" evidence="2">
    <location>
        <begin position="755"/>
        <end position="844"/>
    </location>
</feature>
<name>A0A6A5WHS4_9PLEO</name>
<dbReference type="GO" id="GO:0003723">
    <property type="term" value="F:RNA binding"/>
    <property type="evidence" value="ECO:0007669"/>
    <property type="project" value="UniProtKB-UniRule"/>
</dbReference>
<sequence>MISSPPQEAEHIRGKTLTPESPKPLYYPSPANVPILEQQMDPMFHENVPNIGTPASFQSYPQPTHTPSAQSTSSYYTEQQGAPTHQNSAASGAVGPAQADYSQMAAYGGGQGGPQHQDNSSSIHNYISQNQASTQSSSDAQSAPAQDSRSAYPPPYDPNAYAAQYNQAQNAPRGYPYQSQANASNGVDFQAILDLLPPAATGGPTNQHATPSVSAQPTPTHGQTPISSMPVAANLPARPPAQEKPATHPNYNPNDDIRSYHPHSQKPPNSQYRGTGHLQPLNVRSGAGNGAPENYSATRSNQSPSTPGYGRHPSLSERSLSPDDENSRWPPEINKLYEEFLEDERKYVLDGQWDQFPMGSRLFIGNLPTEKVTKRDVFHRFYRHGKLAQISIKQAYGFVQFLDSGMCRRALQMEQGQSIRGRKMHLEVSKPQRNTKKIEGRDNDKASIRRRSRSPDHTRGGLGGRNVDRYSSGSNAMSPKDRDNRRFRDEYRSNRSPSPPGRGMRGRDRSRDRYDGRRRSRSRSPRRYPRSPSPRKDLDDDLPLPHRDPDQVPDVQVIVIDQGLPRDFIHYVEDNIRNQGLRVDVLIMSPRLNEAAVVRRQILEGVLAIVKLNTAALVKGKINLQSFDRRGGAGNVRFDEYTDLDPTTAGALVVRNKQSLTQPVQPVQPSAPAPYGQGYGYQSAAFTNPSPTTHQFPPAPPNNSIPPNLSNLISSLDSNGLSQLLGVMAQSNPSQLAQLPQTTLTPELARLLGSASTQAPPPAFPPNAYPPQQQQHQPPQPSYPQSFPQPQQTAFPNAALAALLSGHSAQQSPVQPPAQNQTQSSPTGQPDMNEIMAQLAKYQR</sequence>
<protein>
    <recommendedName>
        <fullName evidence="3">RRM domain-containing protein</fullName>
    </recommendedName>
</protein>
<feature type="domain" description="RRM" evidence="3">
    <location>
        <begin position="360"/>
        <end position="431"/>
    </location>
</feature>
<keyword evidence="1" id="KW-0694">RNA-binding</keyword>
<dbReference type="AlphaFoldDB" id="A0A6A5WHS4"/>
<feature type="region of interest" description="Disordered" evidence="2">
    <location>
        <begin position="660"/>
        <end position="709"/>
    </location>
</feature>
<feature type="compositionally biased region" description="Low complexity" evidence="2">
    <location>
        <begin position="129"/>
        <end position="151"/>
    </location>
</feature>
<feature type="compositionally biased region" description="Basic and acidic residues" evidence="2">
    <location>
        <begin position="428"/>
        <end position="459"/>
    </location>
</feature>
<feature type="compositionally biased region" description="Basic and acidic residues" evidence="2">
    <location>
        <begin position="534"/>
        <end position="550"/>
    </location>
</feature>
<feature type="compositionally biased region" description="Low complexity" evidence="2">
    <location>
        <begin position="662"/>
        <end position="674"/>
    </location>
</feature>
<feature type="compositionally biased region" description="Low complexity" evidence="2">
    <location>
        <begin position="770"/>
        <end position="821"/>
    </location>
</feature>
<dbReference type="OrthoDB" id="10044938at2759"/>
<dbReference type="Pfam" id="PF00076">
    <property type="entry name" value="RRM_1"/>
    <property type="match status" value="1"/>
</dbReference>
<feature type="compositionally biased region" description="Pro residues" evidence="2">
    <location>
        <begin position="759"/>
        <end position="769"/>
    </location>
</feature>
<feature type="compositionally biased region" description="Basic and acidic residues" evidence="2">
    <location>
        <begin position="479"/>
        <end position="493"/>
    </location>
</feature>
<feature type="compositionally biased region" description="Basic residues" evidence="2">
    <location>
        <begin position="518"/>
        <end position="529"/>
    </location>
</feature>
<dbReference type="InterPro" id="IPR035979">
    <property type="entry name" value="RBD_domain_sf"/>
</dbReference>
<organism evidence="4 5">
    <name type="scientific">Amniculicola lignicola CBS 123094</name>
    <dbReference type="NCBI Taxonomy" id="1392246"/>
    <lineage>
        <taxon>Eukaryota</taxon>
        <taxon>Fungi</taxon>
        <taxon>Dikarya</taxon>
        <taxon>Ascomycota</taxon>
        <taxon>Pezizomycotina</taxon>
        <taxon>Dothideomycetes</taxon>
        <taxon>Pleosporomycetidae</taxon>
        <taxon>Pleosporales</taxon>
        <taxon>Amniculicolaceae</taxon>
        <taxon>Amniculicola</taxon>
    </lineage>
</organism>
<proteinExistence type="predicted"/>
<feature type="region of interest" description="Disordered" evidence="2">
    <location>
        <begin position="197"/>
        <end position="330"/>
    </location>
</feature>
<dbReference type="PROSITE" id="PS50102">
    <property type="entry name" value="RRM"/>
    <property type="match status" value="1"/>
</dbReference>
<dbReference type="Gene3D" id="3.30.70.330">
    <property type="match status" value="1"/>
</dbReference>
<dbReference type="PANTHER" id="PTHR23295:SF6">
    <property type="entry name" value="NEOSIN, ISOFORM A"/>
    <property type="match status" value="1"/>
</dbReference>
<feature type="compositionally biased region" description="Basic and acidic residues" evidence="2">
    <location>
        <begin position="505"/>
        <end position="517"/>
    </location>
</feature>
<gene>
    <name evidence="4" type="ORF">P154DRAFT_576150</name>
</gene>
<evidence type="ECO:0000259" key="3">
    <source>
        <dbReference type="PROSITE" id="PS50102"/>
    </source>
</evidence>
<dbReference type="SMART" id="SM00360">
    <property type="entry name" value="RRM"/>
    <property type="match status" value="1"/>
</dbReference>
<feature type="compositionally biased region" description="Polar residues" evidence="2">
    <location>
        <begin position="295"/>
        <end position="306"/>
    </location>
</feature>
<evidence type="ECO:0000256" key="2">
    <source>
        <dbReference type="SAM" id="MobiDB-lite"/>
    </source>
</evidence>
<feature type="compositionally biased region" description="Polar residues" evidence="2">
    <location>
        <begin position="203"/>
        <end position="227"/>
    </location>
</feature>
<feature type="region of interest" description="Disordered" evidence="2">
    <location>
        <begin position="428"/>
        <end position="550"/>
    </location>
</feature>
<feature type="region of interest" description="Disordered" evidence="2">
    <location>
        <begin position="129"/>
        <end position="160"/>
    </location>
</feature>
<evidence type="ECO:0000256" key="1">
    <source>
        <dbReference type="PROSITE-ProRule" id="PRU00176"/>
    </source>
</evidence>
<dbReference type="Proteomes" id="UP000799779">
    <property type="component" value="Unassembled WGS sequence"/>
</dbReference>
<dbReference type="SUPFAM" id="SSF54928">
    <property type="entry name" value="RNA-binding domain, RBD"/>
    <property type="match status" value="1"/>
</dbReference>
<dbReference type="EMBL" id="ML977589">
    <property type="protein sequence ID" value="KAF2000474.1"/>
    <property type="molecule type" value="Genomic_DNA"/>
</dbReference>
<keyword evidence="5" id="KW-1185">Reference proteome</keyword>
<reference evidence="4" key="1">
    <citation type="journal article" date="2020" name="Stud. Mycol.">
        <title>101 Dothideomycetes genomes: a test case for predicting lifestyles and emergence of pathogens.</title>
        <authorList>
            <person name="Haridas S."/>
            <person name="Albert R."/>
            <person name="Binder M."/>
            <person name="Bloem J."/>
            <person name="Labutti K."/>
            <person name="Salamov A."/>
            <person name="Andreopoulos B."/>
            <person name="Baker S."/>
            <person name="Barry K."/>
            <person name="Bills G."/>
            <person name="Bluhm B."/>
            <person name="Cannon C."/>
            <person name="Castanera R."/>
            <person name="Culley D."/>
            <person name="Daum C."/>
            <person name="Ezra D."/>
            <person name="Gonzalez J."/>
            <person name="Henrissat B."/>
            <person name="Kuo A."/>
            <person name="Liang C."/>
            <person name="Lipzen A."/>
            <person name="Lutzoni F."/>
            <person name="Magnuson J."/>
            <person name="Mondo S."/>
            <person name="Nolan M."/>
            <person name="Ohm R."/>
            <person name="Pangilinan J."/>
            <person name="Park H.-J."/>
            <person name="Ramirez L."/>
            <person name="Alfaro M."/>
            <person name="Sun H."/>
            <person name="Tritt A."/>
            <person name="Yoshinaga Y."/>
            <person name="Zwiers L.-H."/>
            <person name="Turgeon B."/>
            <person name="Goodwin S."/>
            <person name="Spatafora J."/>
            <person name="Crous P."/>
            <person name="Grigoriev I."/>
        </authorList>
    </citation>
    <scope>NUCLEOTIDE SEQUENCE</scope>
    <source>
        <strain evidence="4">CBS 123094</strain>
    </source>
</reference>
<feature type="region of interest" description="Disordered" evidence="2">
    <location>
        <begin position="1"/>
        <end position="96"/>
    </location>
</feature>
<dbReference type="PANTHER" id="PTHR23295">
    <property type="entry name" value="NUCLEAR RECEPTOR COACTIVATOR 5-RELATED"/>
    <property type="match status" value="1"/>
</dbReference>
<dbReference type="InterPro" id="IPR000504">
    <property type="entry name" value="RRM_dom"/>
</dbReference>
<feature type="compositionally biased region" description="Polar residues" evidence="2">
    <location>
        <begin position="684"/>
        <end position="695"/>
    </location>
</feature>
<feature type="compositionally biased region" description="Polar residues" evidence="2">
    <location>
        <begin position="53"/>
        <end position="90"/>
    </location>
</feature>